<sequence length="396" mass="44986">MREGDTYKKSIDLEHPTLIDSDFISDPVTTPSLDTFDVNIDNMSIVYFDLETTSLANDCDIIQISAIEKSSEFNQYITPSQCISRQASSVTGLSAWNNILVHYGQRVDQCIPEKAFQNFICWLEKFSFQIILVGQNCRRFDAPRLLKSLSQYNLSTSFQKKVIGFMDKLSFFRKKYPDLKCHKQEFLAENLLQKQYQAHNFSEDVKILQSILNFAKPSASEMSENSFSYFIEEPSNVECMEGEDARLTCSVCPGRTPIKWMKGGNEISQNEHCQMYSEDTHHILIIFNTKTSDSGGYSVKDRSTQYSPKKLQNAYQAVKDRGMAVHRASIVHNVPLTTLRDRVDGRIHIDTVKSGPAPLFSQEEGAELVDHGKMMAAYGYGYSRSETIMMASDFAV</sequence>
<dbReference type="InterPro" id="IPR009057">
    <property type="entry name" value="Homeodomain-like_sf"/>
</dbReference>
<dbReference type="InterPro" id="IPR013098">
    <property type="entry name" value="Ig_I-set"/>
</dbReference>
<dbReference type="GO" id="GO:0008408">
    <property type="term" value="F:3'-5' exonuclease activity"/>
    <property type="evidence" value="ECO:0007669"/>
    <property type="project" value="TreeGrafter"/>
</dbReference>
<dbReference type="EMBL" id="CACVKT020002383">
    <property type="protein sequence ID" value="CAC5377710.1"/>
    <property type="molecule type" value="Genomic_DNA"/>
</dbReference>
<dbReference type="AlphaFoldDB" id="A0A6J8B2V8"/>
<dbReference type="InterPro" id="IPR012337">
    <property type="entry name" value="RNaseH-like_sf"/>
</dbReference>
<evidence type="ECO:0000313" key="5">
    <source>
        <dbReference type="EMBL" id="CAC5377710.1"/>
    </source>
</evidence>
<keyword evidence="1" id="KW-0540">Nuclease</keyword>
<keyword evidence="2" id="KW-0378">Hydrolase</keyword>
<reference evidence="5 6" key="1">
    <citation type="submission" date="2020-06" db="EMBL/GenBank/DDBJ databases">
        <authorList>
            <person name="Li R."/>
            <person name="Bekaert M."/>
        </authorList>
    </citation>
    <scope>NUCLEOTIDE SEQUENCE [LARGE SCALE GENOMIC DNA]</scope>
    <source>
        <strain evidence="6">wild</strain>
    </source>
</reference>
<dbReference type="Gene3D" id="1.10.10.60">
    <property type="entry name" value="Homeodomain-like"/>
    <property type="match status" value="1"/>
</dbReference>
<evidence type="ECO:0000256" key="2">
    <source>
        <dbReference type="ARBA" id="ARBA00022801"/>
    </source>
</evidence>
<dbReference type="SMART" id="SM00479">
    <property type="entry name" value="EXOIII"/>
    <property type="match status" value="1"/>
</dbReference>
<dbReference type="InterPro" id="IPR013783">
    <property type="entry name" value="Ig-like_fold"/>
</dbReference>
<dbReference type="PROSITE" id="PS50835">
    <property type="entry name" value="IG_LIKE"/>
    <property type="match status" value="1"/>
</dbReference>
<dbReference type="CDD" id="cd06127">
    <property type="entry name" value="DEDDh"/>
    <property type="match status" value="1"/>
</dbReference>
<dbReference type="PANTHER" id="PTHR30231:SF4">
    <property type="entry name" value="PROTEIN NEN2"/>
    <property type="match status" value="1"/>
</dbReference>
<evidence type="ECO:0000256" key="3">
    <source>
        <dbReference type="ARBA" id="ARBA00022839"/>
    </source>
</evidence>
<dbReference type="CDD" id="cd00096">
    <property type="entry name" value="Ig"/>
    <property type="match status" value="1"/>
</dbReference>
<keyword evidence="3" id="KW-0269">Exonuclease</keyword>
<evidence type="ECO:0000313" key="6">
    <source>
        <dbReference type="Proteomes" id="UP000507470"/>
    </source>
</evidence>
<accession>A0A6J8B2V8</accession>
<dbReference type="Pfam" id="PF22123">
    <property type="entry name" value="Exu_RNase_H_like"/>
    <property type="match status" value="1"/>
</dbReference>
<dbReference type="SUPFAM" id="SSF53098">
    <property type="entry name" value="Ribonuclease H-like"/>
    <property type="match status" value="1"/>
</dbReference>
<proteinExistence type="predicted"/>
<name>A0A6J8B2V8_MYTCO</name>
<dbReference type="InterPro" id="IPR054362">
    <property type="entry name" value="Exu_RNase_H-like"/>
</dbReference>
<evidence type="ECO:0000259" key="4">
    <source>
        <dbReference type="PROSITE" id="PS50835"/>
    </source>
</evidence>
<dbReference type="InterPro" id="IPR036397">
    <property type="entry name" value="RNaseH_sf"/>
</dbReference>
<dbReference type="InterPro" id="IPR007110">
    <property type="entry name" value="Ig-like_dom"/>
</dbReference>
<dbReference type="GO" id="GO:0003676">
    <property type="term" value="F:nucleic acid binding"/>
    <property type="evidence" value="ECO:0007669"/>
    <property type="project" value="InterPro"/>
</dbReference>
<dbReference type="PANTHER" id="PTHR30231">
    <property type="entry name" value="DNA POLYMERASE III SUBUNIT EPSILON"/>
    <property type="match status" value="1"/>
</dbReference>
<dbReference type="Gene3D" id="2.60.40.10">
    <property type="entry name" value="Immunoglobulins"/>
    <property type="match status" value="1"/>
</dbReference>
<organism evidence="5 6">
    <name type="scientific">Mytilus coruscus</name>
    <name type="common">Sea mussel</name>
    <dbReference type="NCBI Taxonomy" id="42192"/>
    <lineage>
        <taxon>Eukaryota</taxon>
        <taxon>Metazoa</taxon>
        <taxon>Spiralia</taxon>
        <taxon>Lophotrochozoa</taxon>
        <taxon>Mollusca</taxon>
        <taxon>Bivalvia</taxon>
        <taxon>Autobranchia</taxon>
        <taxon>Pteriomorphia</taxon>
        <taxon>Mytilida</taxon>
        <taxon>Mytiloidea</taxon>
        <taxon>Mytilidae</taxon>
        <taxon>Mytilinae</taxon>
        <taxon>Mytilus</taxon>
    </lineage>
</organism>
<protein>
    <recommendedName>
        <fullName evidence="4">Ig-like domain-containing protein</fullName>
    </recommendedName>
</protein>
<evidence type="ECO:0000256" key="1">
    <source>
        <dbReference type="ARBA" id="ARBA00022722"/>
    </source>
</evidence>
<dbReference type="Pfam" id="PF07679">
    <property type="entry name" value="I-set"/>
    <property type="match status" value="1"/>
</dbReference>
<feature type="domain" description="Ig-like" evidence="4">
    <location>
        <begin position="217"/>
        <end position="298"/>
    </location>
</feature>
<dbReference type="Gene3D" id="3.30.420.10">
    <property type="entry name" value="Ribonuclease H-like superfamily/Ribonuclease H"/>
    <property type="match status" value="1"/>
</dbReference>
<dbReference type="Proteomes" id="UP000507470">
    <property type="component" value="Unassembled WGS sequence"/>
</dbReference>
<gene>
    <name evidence="5" type="ORF">MCOR_13995</name>
</gene>
<dbReference type="InterPro" id="IPR013520">
    <property type="entry name" value="Ribonucl_H"/>
</dbReference>
<dbReference type="SUPFAM" id="SSF46689">
    <property type="entry name" value="Homeodomain-like"/>
    <property type="match status" value="1"/>
</dbReference>
<dbReference type="SUPFAM" id="SSF48726">
    <property type="entry name" value="Immunoglobulin"/>
    <property type="match status" value="1"/>
</dbReference>
<keyword evidence="6" id="KW-1185">Reference proteome</keyword>
<dbReference type="InterPro" id="IPR036179">
    <property type="entry name" value="Ig-like_dom_sf"/>
</dbReference>
<dbReference type="OrthoDB" id="10250935at2759"/>